<dbReference type="EMBL" id="JAMGBD010000001">
    <property type="protein sequence ID" value="MCL6682452.1"/>
    <property type="molecule type" value="Genomic_DNA"/>
</dbReference>
<dbReference type="RefSeq" id="WP_249846421.1">
    <property type="nucleotide sequence ID" value="NZ_JAMGBD010000001.1"/>
</dbReference>
<sequence>MLEERERAARPSVYTIPSHRSFADSLVAGLMRRHGNEPMSLANGRILLPNNRAVRTVTEAFVRASGGGLILPRLIAVGDPDLDDRVGGALDPADSSELLPPAIEPLARELALAGIIRAEGEGAAEVVRIAVELGRTLDALTIEEVPASRLAEIPIDDPEVAGHWHASLQRLRAIIHAWPAELQRRGLTDLAERRNRLLRATAARWLERPPVGFTVAAGITTAAPAVAALLAAVSRLPKGLIVLPGLALARSLPDEEWDALGPDEKGRGEESHPQYHLKLLLNRIGVARGEVEEWRGAGRASSPAARGRAIANAMTAADFSDKWSRLYPAERRLTGIRSVELADPSSEATAIALALRQSVETEGQTAALVTPDRTLAARVSALLARWGIEADDSAGRALSQWPAGTLLLSIASAAAESLAPVALLALLKHPLVGGEGEERLRWLDEIRILDEKLRGPRPAAGIEGLDRHFADKAATNWANLRPLLAMMEQRFATSLTLSDLAAALREMATLLCGDRAWTGPDGRMAGELVAELEASTDASTLRLDPEEWVPLLRQMLDARPVRPPYGGHPRVSIWGVLEARLQKADLLILGGLNEGVWPALPAPDPWLAPKIRSELGLPGLEFRIGLAAHDFASALGAPKVLLTRARRDAKSPTVASRFWLRLEAMTGGIARDHKLERLVRALDDPGALKPVDRPEPNPPAEQRPDRISVTSVDRLKADPFAFYAQAILKLRALEPVDADHTAAWKGSAVHDAFQQWLQLDDCDPDKLRPRAEQLLQDAALHPMLRALWAPRLLEAIDWIADLERANQAEGRRPLAAEATGETPLSGITVHGRVDRIDRLADEGLAIIDYKTGAPPTQKAVDAGFALQLGLLGLIGRAGGFEHVRGDPEAFEYWSLQRHNGKFGRLMRPDKDMAPGDFLKHASDNFAEAAARWLTGDEPFTAKLNPAYAPYGDYDQLMRLEEWYGRK</sequence>
<reference evidence="3" key="1">
    <citation type="submission" date="2022-05" db="EMBL/GenBank/DDBJ databases">
        <authorList>
            <person name="Jo J.-H."/>
            <person name="Im W.-T."/>
        </authorList>
    </citation>
    <scope>NUCLEOTIDE SEQUENCE</scope>
    <source>
        <strain evidence="3">SE158</strain>
    </source>
</reference>
<feature type="domain" description="PD-(D/E)XK endonuclease-like" evidence="2">
    <location>
        <begin position="706"/>
        <end position="934"/>
    </location>
</feature>
<organism evidence="3 4">
    <name type="scientific">Sphingomonas alba</name>
    <dbReference type="NCBI Taxonomy" id="2908208"/>
    <lineage>
        <taxon>Bacteria</taxon>
        <taxon>Pseudomonadati</taxon>
        <taxon>Pseudomonadota</taxon>
        <taxon>Alphaproteobacteria</taxon>
        <taxon>Sphingomonadales</taxon>
        <taxon>Sphingomonadaceae</taxon>
        <taxon>Sphingomonas</taxon>
    </lineage>
</organism>
<evidence type="ECO:0000256" key="1">
    <source>
        <dbReference type="SAM" id="MobiDB-lite"/>
    </source>
</evidence>
<feature type="region of interest" description="Disordered" evidence="1">
    <location>
        <begin position="686"/>
        <end position="705"/>
    </location>
</feature>
<dbReference type="InterPro" id="IPR011604">
    <property type="entry name" value="PDDEXK-like_dom_sf"/>
</dbReference>
<dbReference type="SUPFAM" id="SSF52540">
    <property type="entry name" value="P-loop containing nucleoside triphosphate hydrolases"/>
    <property type="match status" value="1"/>
</dbReference>
<dbReference type="Gene3D" id="3.90.320.10">
    <property type="match status" value="1"/>
</dbReference>
<dbReference type="InterPro" id="IPR011335">
    <property type="entry name" value="Restrct_endonuc-II-like"/>
</dbReference>
<dbReference type="InterPro" id="IPR027417">
    <property type="entry name" value="P-loop_NTPase"/>
</dbReference>
<comment type="caution">
    <text evidence="3">The sequence shown here is derived from an EMBL/GenBank/DDBJ whole genome shotgun (WGS) entry which is preliminary data.</text>
</comment>
<accession>A0ABT0RIJ7</accession>
<gene>
    <name evidence="3" type="primary">addB</name>
    <name evidence="3" type="ORF">LZ536_00840</name>
</gene>
<evidence type="ECO:0000313" key="4">
    <source>
        <dbReference type="Proteomes" id="UP001165363"/>
    </source>
</evidence>
<dbReference type="InterPro" id="IPR038726">
    <property type="entry name" value="PDDEXK_AddAB-type"/>
</dbReference>
<keyword evidence="4" id="KW-1185">Reference proteome</keyword>
<evidence type="ECO:0000259" key="2">
    <source>
        <dbReference type="Pfam" id="PF12705"/>
    </source>
</evidence>
<proteinExistence type="predicted"/>
<dbReference type="SUPFAM" id="SSF52980">
    <property type="entry name" value="Restriction endonuclease-like"/>
    <property type="match status" value="1"/>
</dbReference>
<dbReference type="Pfam" id="PF12705">
    <property type="entry name" value="PDDEXK_1"/>
    <property type="match status" value="1"/>
</dbReference>
<name>A0ABT0RIJ7_9SPHN</name>
<dbReference type="Proteomes" id="UP001165363">
    <property type="component" value="Unassembled WGS sequence"/>
</dbReference>
<dbReference type="NCBIfam" id="TIGR02786">
    <property type="entry name" value="addB_alphas"/>
    <property type="match status" value="1"/>
</dbReference>
<dbReference type="InterPro" id="IPR014153">
    <property type="entry name" value="Ds_break_AddB"/>
</dbReference>
<evidence type="ECO:0000313" key="3">
    <source>
        <dbReference type="EMBL" id="MCL6682452.1"/>
    </source>
</evidence>
<protein>
    <submittedName>
        <fullName evidence="3">Double-strand break repair protein AddB</fullName>
    </submittedName>
</protein>